<dbReference type="KEGG" id="aalt:CC77DRAFT_30090"/>
<evidence type="ECO:0000313" key="2">
    <source>
        <dbReference type="EMBL" id="OAG26200.1"/>
    </source>
</evidence>
<keyword evidence="1" id="KW-0732">Signal</keyword>
<name>A0A177E461_ALTAL</name>
<reference evidence="2 3" key="1">
    <citation type="submission" date="2016-05" db="EMBL/GenBank/DDBJ databases">
        <title>Comparative analysis of secretome profiles of manganese(II)-oxidizing ascomycete fungi.</title>
        <authorList>
            <consortium name="DOE Joint Genome Institute"/>
            <person name="Zeiner C.A."/>
            <person name="Purvine S.O."/>
            <person name="Zink E.M."/>
            <person name="Wu S."/>
            <person name="Pasa-Tolic L."/>
            <person name="Chaput D.L."/>
            <person name="Haridas S."/>
            <person name="Grigoriev I.V."/>
            <person name="Santelli C.M."/>
            <person name="Hansel C.M."/>
        </authorList>
    </citation>
    <scope>NUCLEOTIDE SEQUENCE [LARGE SCALE GENOMIC DNA]</scope>
    <source>
        <strain evidence="2 3">SRC1lrK2f</strain>
    </source>
</reference>
<dbReference type="GeneID" id="29116728"/>
<dbReference type="Proteomes" id="UP000077248">
    <property type="component" value="Unassembled WGS sequence"/>
</dbReference>
<dbReference type="VEuPathDB" id="FungiDB:CC77DRAFT_30090"/>
<evidence type="ECO:0000313" key="3">
    <source>
        <dbReference type="Proteomes" id="UP000077248"/>
    </source>
</evidence>
<keyword evidence="3" id="KW-1185">Reference proteome</keyword>
<dbReference type="RefSeq" id="XP_018391621.1">
    <property type="nucleotide sequence ID" value="XM_018531134.1"/>
</dbReference>
<protein>
    <submittedName>
        <fullName evidence="2">Uncharacterized protein</fullName>
    </submittedName>
</protein>
<dbReference type="EMBL" id="KV441469">
    <property type="protein sequence ID" value="OAG26200.1"/>
    <property type="molecule type" value="Genomic_DNA"/>
</dbReference>
<evidence type="ECO:0000256" key="1">
    <source>
        <dbReference type="SAM" id="SignalP"/>
    </source>
</evidence>
<dbReference type="OMA" id="GFTACAQ"/>
<feature type="chain" id="PRO_5008060150" evidence="1">
    <location>
        <begin position="19"/>
        <end position="333"/>
    </location>
</feature>
<proteinExistence type="predicted"/>
<gene>
    <name evidence="2" type="ORF">CC77DRAFT_30090</name>
</gene>
<dbReference type="AlphaFoldDB" id="A0A177E461"/>
<sequence length="333" mass="34935">MARLFLQILLAAASLVAGQSTTCPNEVAIYNQQDRTMSTISSWFLVPVPKDAVKKALKESFSSLVNLQGLNLLPLPAELNFPAGMHPVIVNAGANTDIRQGGLQLATGLMTASSMIPYVGIGNSQTPLNAPLVSLLAGVDPVTQGYVFGLIPSLVATIGGLLTRIGAFLPLNAPLQTYSDGSFGINSKWAQLPNSLSGPGLYAEAIDLKFVSEPNQAMPRYSLDMWKSMLNQPLILGSVGSLLTPKCQRNTQFFNNATAQPTFRSGNVTLGPSAGVDVLAATLQKASPDGSGFYQKVYGFTACAQTVGYGAVIPLGEDCEEAAQAVKNTPGAL</sequence>
<feature type="signal peptide" evidence="1">
    <location>
        <begin position="1"/>
        <end position="18"/>
    </location>
</feature>
<organism evidence="2 3">
    <name type="scientific">Alternaria alternata</name>
    <name type="common">Alternaria rot fungus</name>
    <name type="synonym">Torula alternata</name>
    <dbReference type="NCBI Taxonomy" id="5599"/>
    <lineage>
        <taxon>Eukaryota</taxon>
        <taxon>Fungi</taxon>
        <taxon>Dikarya</taxon>
        <taxon>Ascomycota</taxon>
        <taxon>Pezizomycotina</taxon>
        <taxon>Dothideomycetes</taxon>
        <taxon>Pleosporomycetidae</taxon>
        <taxon>Pleosporales</taxon>
        <taxon>Pleosporineae</taxon>
        <taxon>Pleosporaceae</taxon>
        <taxon>Alternaria</taxon>
        <taxon>Alternaria sect. Alternaria</taxon>
        <taxon>Alternaria alternata complex</taxon>
    </lineage>
</organism>
<accession>A0A177E461</accession>